<evidence type="ECO:0000259" key="1">
    <source>
        <dbReference type="Pfam" id="PF07727"/>
    </source>
</evidence>
<comment type="caution">
    <text evidence="2">The sequence shown here is derived from an EMBL/GenBank/DDBJ whole genome shotgun (WGS) entry which is preliminary data.</text>
</comment>
<proteinExistence type="predicted"/>
<dbReference type="Proteomes" id="UP001153555">
    <property type="component" value="Unassembled WGS sequence"/>
</dbReference>
<dbReference type="OrthoDB" id="1430461at2759"/>
<name>A0A9N7RBU1_STRHE</name>
<accession>A0A9N7RBU1</accession>
<keyword evidence="3" id="KW-1185">Reference proteome</keyword>
<dbReference type="PANTHER" id="PTHR11439">
    <property type="entry name" value="GAG-POL-RELATED RETROTRANSPOSON"/>
    <property type="match status" value="1"/>
</dbReference>
<organism evidence="2 3">
    <name type="scientific">Striga hermonthica</name>
    <name type="common">Purple witchweed</name>
    <name type="synonym">Buchnera hermonthica</name>
    <dbReference type="NCBI Taxonomy" id="68872"/>
    <lineage>
        <taxon>Eukaryota</taxon>
        <taxon>Viridiplantae</taxon>
        <taxon>Streptophyta</taxon>
        <taxon>Embryophyta</taxon>
        <taxon>Tracheophyta</taxon>
        <taxon>Spermatophyta</taxon>
        <taxon>Magnoliopsida</taxon>
        <taxon>eudicotyledons</taxon>
        <taxon>Gunneridae</taxon>
        <taxon>Pentapetalae</taxon>
        <taxon>asterids</taxon>
        <taxon>lamiids</taxon>
        <taxon>Lamiales</taxon>
        <taxon>Orobanchaceae</taxon>
        <taxon>Buchnereae</taxon>
        <taxon>Striga</taxon>
    </lineage>
</organism>
<dbReference type="AlphaFoldDB" id="A0A9N7RBU1"/>
<dbReference type="InterPro" id="IPR013103">
    <property type="entry name" value="RVT_2"/>
</dbReference>
<evidence type="ECO:0000313" key="2">
    <source>
        <dbReference type="EMBL" id="CAA0821466.1"/>
    </source>
</evidence>
<dbReference type="PANTHER" id="PTHR11439:SF467">
    <property type="entry name" value="INTEGRASE CATALYTIC DOMAIN-CONTAINING PROTEIN"/>
    <property type="match status" value="1"/>
</dbReference>
<feature type="domain" description="Reverse transcriptase Ty1/copia-type" evidence="1">
    <location>
        <begin position="2"/>
        <end position="59"/>
    </location>
</feature>
<sequence>MSSIRVVLGLVASLDLELEQLDVKTTFLHGDLDEEIYMEQPKGFEKTGKEHMIMRDRKSKRLWLSQERYVNRILERFNMKSAKSVNTPLANHFKLSKQSCPTSEEEKEAMAGVPYSSAVGSLMYAMVCTRPDIAHAVGIVSRYLSNVGKDHWEAVKWILRYLKGSRNKSLSFGKGNPVLEGYTDADIAGDLDSRKSTSGFVFTFAGGAVSWQSKLRKSVALSTTEVEYIAMTEAVEEQQFKLEKIHTDENPANMMTKVVTGGKLQLCAELIGMEYM</sequence>
<dbReference type="CDD" id="cd09272">
    <property type="entry name" value="RNase_HI_RT_Ty1"/>
    <property type="match status" value="1"/>
</dbReference>
<protein>
    <submittedName>
        <fullName evidence="2">Uncharacterized mitochondrial protein AtMg00810</fullName>
    </submittedName>
</protein>
<dbReference type="Pfam" id="PF07727">
    <property type="entry name" value="RVT_2"/>
    <property type="match status" value="1"/>
</dbReference>
<gene>
    <name evidence="2" type="ORF">SHERM_19468</name>
</gene>
<reference evidence="2" key="1">
    <citation type="submission" date="2019-12" db="EMBL/GenBank/DDBJ databases">
        <authorList>
            <person name="Scholes J."/>
        </authorList>
    </citation>
    <scope>NUCLEOTIDE SEQUENCE</scope>
</reference>
<dbReference type="EMBL" id="CACSLK010020742">
    <property type="protein sequence ID" value="CAA0821466.1"/>
    <property type="molecule type" value="Genomic_DNA"/>
</dbReference>
<evidence type="ECO:0000313" key="3">
    <source>
        <dbReference type="Proteomes" id="UP001153555"/>
    </source>
</evidence>